<reference evidence="2" key="1">
    <citation type="journal article" date="2011" name="Nature">
        <title>Genome sequence and analysis of the tuber crop potato.</title>
        <authorList>
            <consortium name="The Potato Genome Sequencing Consortium"/>
        </authorList>
    </citation>
    <scope>NUCLEOTIDE SEQUENCE [LARGE SCALE GENOMIC DNA]</scope>
    <source>
        <strain evidence="2">cv. DM1-3 516 R44</strain>
    </source>
</reference>
<dbReference type="eggNOG" id="KOG4833">
    <property type="taxonomic scope" value="Eukaryota"/>
</dbReference>
<protein>
    <submittedName>
        <fullName evidence="1">Uncharacterized protein</fullName>
    </submittedName>
</protein>
<dbReference type="STRING" id="4113.M1BZT5"/>
<dbReference type="InParanoid" id="M1BZT5"/>
<keyword evidence="2" id="KW-1185">Reference proteome</keyword>
<dbReference type="HOGENOM" id="CLU_2817396_0_0_1"/>
<organism evidence="1 2">
    <name type="scientific">Solanum tuberosum</name>
    <name type="common">Potato</name>
    <dbReference type="NCBI Taxonomy" id="4113"/>
    <lineage>
        <taxon>Eukaryota</taxon>
        <taxon>Viridiplantae</taxon>
        <taxon>Streptophyta</taxon>
        <taxon>Embryophyta</taxon>
        <taxon>Tracheophyta</taxon>
        <taxon>Spermatophyta</taxon>
        <taxon>Magnoliopsida</taxon>
        <taxon>eudicotyledons</taxon>
        <taxon>Gunneridae</taxon>
        <taxon>Pentapetalae</taxon>
        <taxon>asterids</taxon>
        <taxon>lamiids</taxon>
        <taxon>Solanales</taxon>
        <taxon>Solanaceae</taxon>
        <taxon>Solanoideae</taxon>
        <taxon>Solaneae</taxon>
        <taxon>Solanum</taxon>
    </lineage>
</organism>
<dbReference type="Proteomes" id="UP000011115">
    <property type="component" value="Unassembled WGS sequence"/>
</dbReference>
<reference evidence="1" key="2">
    <citation type="submission" date="2015-06" db="UniProtKB">
        <authorList>
            <consortium name="EnsemblPlants"/>
        </authorList>
    </citation>
    <scope>IDENTIFICATION</scope>
    <source>
        <strain evidence="1">DM1-3 516 R44</strain>
    </source>
</reference>
<dbReference type="EnsemblPlants" id="PGSC0003DMT400056702">
    <property type="protein sequence ID" value="PGSC0003DMT400056702"/>
    <property type="gene ID" value="PGSC0003DMG400022052"/>
</dbReference>
<dbReference type="Gramene" id="PGSC0003DMT400056702">
    <property type="protein sequence ID" value="PGSC0003DMT400056702"/>
    <property type="gene ID" value="PGSC0003DMG400022052"/>
</dbReference>
<dbReference type="PaxDb" id="4113-PGSC0003DMT400056702"/>
<dbReference type="AlphaFoldDB" id="M1BZT5"/>
<evidence type="ECO:0000313" key="2">
    <source>
        <dbReference type="Proteomes" id="UP000011115"/>
    </source>
</evidence>
<accession>M1BZT5</accession>
<proteinExistence type="predicted"/>
<name>M1BZT5_SOLTU</name>
<sequence length="67" mass="7717">MALYLEFCVIQICGMRPVHGHVEDFSKEFYSLTKAMEGHAFLKESMNSLKQMVSFVYPELLQAEDVV</sequence>
<evidence type="ECO:0000313" key="1">
    <source>
        <dbReference type="EnsemblPlants" id="PGSC0003DMT400056702"/>
    </source>
</evidence>